<feature type="non-terminal residue" evidence="8">
    <location>
        <position position="482"/>
    </location>
</feature>
<dbReference type="InterPro" id="IPR015883">
    <property type="entry name" value="Glyco_hydro_20_cat"/>
</dbReference>
<dbReference type="InterPro" id="IPR025705">
    <property type="entry name" value="Beta_hexosaminidase_sua/sub"/>
</dbReference>
<feature type="domain" description="MGAT4 A/B/C C-terminal" evidence="7">
    <location>
        <begin position="194"/>
        <end position="336"/>
    </location>
</feature>
<proteinExistence type="inferred from homology"/>
<evidence type="ECO:0000256" key="3">
    <source>
        <dbReference type="ARBA" id="ARBA00012663"/>
    </source>
</evidence>
<dbReference type="Gene3D" id="3.20.20.80">
    <property type="entry name" value="Glycosidases"/>
    <property type="match status" value="1"/>
</dbReference>
<dbReference type="PANTHER" id="PTHR22600">
    <property type="entry name" value="BETA-HEXOSAMINIDASE"/>
    <property type="match status" value="1"/>
</dbReference>
<reference evidence="8 9" key="1">
    <citation type="submission" date="2024-02" db="EMBL/GenBank/DDBJ databases">
        <authorList>
            <person name="Chen Y."/>
            <person name="Shah S."/>
            <person name="Dougan E. K."/>
            <person name="Thang M."/>
            <person name="Chan C."/>
        </authorList>
    </citation>
    <scope>NUCLEOTIDE SEQUENCE [LARGE SCALE GENOMIC DNA]</scope>
</reference>
<feature type="compositionally biased region" description="Basic residues" evidence="5">
    <location>
        <begin position="463"/>
        <end position="472"/>
    </location>
</feature>
<dbReference type="InterPro" id="IPR017853">
    <property type="entry name" value="GH"/>
</dbReference>
<comment type="caution">
    <text evidence="8">The sequence shown here is derived from an EMBL/GenBank/DDBJ whole genome shotgun (WGS) entry which is preliminary data.</text>
</comment>
<dbReference type="SUPFAM" id="SSF51445">
    <property type="entry name" value="(Trans)glycosidases"/>
    <property type="match status" value="1"/>
</dbReference>
<evidence type="ECO:0000313" key="8">
    <source>
        <dbReference type="EMBL" id="CAK9043065.1"/>
    </source>
</evidence>
<feature type="region of interest" description="Disordered" evidence="5">
    <location>
        <begin position="380"/>
        <end position="416"/>
    </location>
</feature>
<comment type="catalytic activity">
    <reaction evidence="1">
        <text>Hydrolysis of terminal non-reducing N-acetyl-D-hexosamine residues in N-acetyl-beta-D-hexosaminides.</text>
        <dbReference type="EC" id="3.2.1.52"/>
    </reaction>
</comment>
<dbReference type="Pfam" id="PF00728">
    <property type="entry name" value="Glyco_hydro_20"/>
    <property type="match status" value="1"/>
</dbReference>
<evidence type="ECO:0000256" key="5">
    <source>
        <dbReference type="SAM" id="MobiDB-lite"/>
    </source>
</evidence>
<dbReference type="EC" id="3.2.1.52" evidence="3"/>
<dbReference type="Proteomes" id="UP001642484">
    <property type="component" value="Unassembled WGS sequence"/>
</dbReference>
<evidence type="ECO:0000256" key="1">
    <source>
        <dbReference type="ARBA" id="ARBA00001231"/>
    </source>
</evidence>
<dbReference type="EMBL" id="CAXAMN010014335">
    <property type="protein sequence ID" value="CAK9043065.1"/>
    <property type="molecule type" value="Genomic_DNA"/>
</dbReference>
<keyword evidence="9" id="KW-1185">Reference proteome</keyword>
<organism evidence="8 9">
    <name type="scientific">Durusdinium trenchii</name>
    <dbReference type="NCBI Taxonomy" id="1381693"/>
    <lineage>
        <taxon>Eukaryota</taxon>
        <taxon>Sar</taxon>
        <taxon>Alveolata</taxon>
        <taxon>Dinophyceae</taxon>
        <taxon>Suessiales</taxon>
        <taxon>Symbiodiniaceae</taxon>
        <taxon>Durusdinium</taxon>
    </lineage>
</organism>
<sequence>MAGLRNLAVDLMESWFCAVGKILKELDRQPIVWDDHFPQRLMATQLCPNASKDWIVQAWKLEYPVGDTVAVADDFPFHTISSPMKSVYLDYPVASIDFNKSLQVLPSTGPRILGGCATMWTEDSEPKDVFAKVFPRFMAIAERFWGGVPDRARDLDMSLWFAAHTHCEQRLKTDAQCGRFTVKDTQRSPLFAHARITTTLEAFGEYFHVGRAFDADEETYFWAVSPQAGDLIEVVFINEENKRKRCLGKWLKGLVVKTGSKDRPSDRLEQGYLKVAQWVAEDGLLSSGGWGLKWTVVCSFQSGLCNGDEEILTHGPVVMMRIQVAQSQTKWMALSEVQVEEAKTHPEHPTEEEIQEKRGHSNERIKQLVSNVLEKFSSLGSTNSSDADAPTSAAPRHAARGKGAAPARAVGRGGLRHRAERWRNATREAAAAFRNLTSRNTRNASLRELYAEAKQARRERQRLVVARHRARRRTEPKGAKGR</sequence>
<feature type="compositionally biased region" description="Low complexity" evidence="5">
    <location>
        <begin position="381"/>
        <end position="410"/>
    </location>
</feature>
<evidence type="ECO:0000259" key="7">
    <source>
        <dbReference type="Pfam" id="PF23524"/>
    </source>
</evidence>
<accession>A0ABP0LV35</accession>
<dbReference type="InterPro" id="IPR056576">
    <property type="entry name" value="MGAT4_A/B/C_C"/>
</dbReference>
<evidence type="ECO:0000256" key="2">
    <source>
        <dbReference type="ARBA" id="ARBA00006285"/>
    </source>
</evidence>
<evidence type="ECO:0000256" key="4">
    <source>
        <dbReference type="ARBA" id="ARBA00022801"/>
    </source>
</evidence>
<evidence type="ECO:0000313" key="9">
    <source>
        <dbReference type="Proteomes" id="UP001642484"/>
    </source>
</evidence>
<dbReference type="PANTHER" id="PTHR22600:SF21">
    <property type="entry name" value="BETA-HEXOSAMINIDASE A"/>
    <property type="match status" value="1"/>
</dbReference>
<keyword evidence="4" id="KW-0378">Hydrolase</keyword>
<protein>
    <recommendedName>
        <fullName evidence="3">beta-N-acetylhexosaminidase</fullName>
        <ecNumber evidence="3">3.2.1.52</ecNumber>
    </recommendedName>
</protein>
<feature type="region of interest" description="Disordered" evidence="5">
    <location>
        <begin position="342"/>
        <end position="362"/>
    </location>
</feature>
<gene>
    <name evidence="8" type="ORF">CCMP2556_LOCUS22844</name>
</gene>
<dbReference type="Pfam" id="PF23524">
    <property type="entry name" value="MGAT4A_C"/>
    <property type="match status" value="1"/>
</dbReference>
<feature type="compositionally biased region" description="Basic and acidic residues" evidence="5">
    <location>
        <begin position="453"/>
        <end position="462"/>
    </location>
</feature>
<feature type="compositionally biased region" description="Basic and acidic residues" evidence="5">
    <location>
        <begin position="473"/>
        <end position="482"/>
    </location>
</feature>
<name>A0ABP0LV35_9DINO</name>
<comment type="similarity">
    <text evidence="2">Belongs to the glycosyl hydrolase 20 family.</text>
</comment>
<feature type="domain" description="Glycoside hydrolase family 20 catalytic" evidence="6">
    <location>
        <begin position="10"/>
        <end position="146"/>
    </location>
</feature>
<feature type="region of interest" description="Disordered" evidence="5">
    <location>
        <begin position="453"/>
        <end position="482"/>
    </location>
</feature>
<evidence type="ECO:0000259" key="6">
    <source>
        <dbReference type="Pfam" id="PF00728"/>
    </source>
</evidence>